<keyword evidence="2" id="KW-1185">Reference proteome</keyword>
<proteinExistence type="predicted"/>
<comment type="caution">
    <text evidence="1">The sequence shown here is derived from an EMBL/GenBank/DDBJ whole genome shotgun (WGS) entry which is preliminary data.</text>
</comment>
<dbReference type="RefSeq" id="WP_345594909.1">
    <property type="nucleotide sequence ID" value="NZ_BAABJG010000055.1"/>
</dbReference>
<dbReference type="PANTHER" id="PTHR30510">
    <property type="entry name" value="UPF0229 PROTEIN YEAH"/>
    <property type="match status" value="1"/>
</dbReference>
<accession>A0ABW3UGR9</accession>
<reference evidence="2" key="1">
    <citation type="journal article" date="2019" name="Int. J. Syst. Evol. Microbiol.">
        <title>The Global Catalogue of Microorganisms (GCM) 10K type strain sequencing project: providing services to taxonomists for standard genome sequencing and annotation.</title>
        <authorList>
            <consortium name="The Broad Institute Genomics Platform"/>
            <consortium name="The Broad Institute Genome Sequencing Center for Infectious Disease"/>
            <person name="Wu L."/>
            <person name="Ma J."/>
        </authorList>
    </citation>
    <scope>NUCLEOTIDE SEQUENCE [LARGE SCALE GENOMIC DNA]</scope>
    <source>
        <strain evidence="2">CCUG 53270</strain>
    </source>
</reference>
<dbReference type="Pfam" id="PF04285">
    <property type="entry name" value="DUF444"/>
    <property type="match status" value="1"/>
</dbReference>
<dbReference type="InterPro" id="IPR006698">
    <property type="entry name" value="UPF0229"/>
</dbReference>
<evidence type="ECO:0000313" key="1">
    <source>
        <dbReference type="EMBL" id="MFD1219622.1"/>
    </source>
</evidence>
<dbReference type="Proteomes" id="UP001597180">
    <property type="component" value="Unassembled WGS sequence"/>
</dbReference>
<dbReference type="EMBL" id="JBHTLU010000012">
    <property type="protein sequence ID" value="MFD1219622.1"/>
    <property type="molecule type" value="Genomic_DNA"/>
</dbReference>
<protein>
    <submittedName>
        <fullName evidence="1">DUF444 family protein</fullName>
    </submittedName>
</protein>
<dbReference type="PANTHER" id="PTHR30510:SF2">
    <property type="entry name" value="UPF0229 PROTEIN YEAH"/>
    <property type="match status" value="1"/>
</dbReference>
<evidence type="ECO:0000313" key="2">
    <source>
        <dbReference type="Proteomes" id="UP001597180"/>
    </source>
</evidence>
<gene>
    <name evidence="1" type="ORF">ACFQ4B_05795</name>
</gene>
<organism evidence="1 2">
    <name type="scientific">Paenibacillus vulneris</name>
    <dbReference type="NCBI Taxonomy" id="1133364"/>
    <lineage>
        <taxon>Bacteria</taxon>
        <taxon>Bacillati</taxon>
        <taxon>Bacillota</taxon>
        <taxon>Bacilli</taxon>
        <taxon>Bacillales</taxon>
        <taxon>Paenibacillaceae</taxon>
        <taxon>Paenibacillus</taxon>
    </lineage>
</organism>
<sequence>MEFKTYSNKQLLNEFAITYGLSVFDKSLKEEVNKLKQEILNRMKRNTVTTESLQNSLVDELVIIENKDVDIVFQSLKDKLNNITPQTKNKSATIISIIDSSGSMGSFEKYMSQCVSTWSEKLLELKYENVKHRYISHHTEAQEVRRDVFFSKCDTGGTIISSGLSKANELINRVGYEHEDIYLFQYSDGDNLTSDNETCNRFVKDILNKVILFEYVEINQFRRSSTIMTAYRKIQQDNFHINVLQSKEDVLKTVTNISNALLF</sequence>
<name>A0ABW3UGR9_9BACL</name>